<accession>A0A6A5W1E2</accession>
<protein>
    <submittedName>
        <fullName evidence="2">Uncharacterized protein</fullName>
    </submittedName>
</protein>
<dbReference type="OrthoDB" id="5031253at2759"/>
<evidence type="ECO:0000313" key="3">
    <source>
        <dbReference type="Proteomes" id="UP000799779"/>
    </source>
</evidence>
<gene>
    <name evidence="2" type="ORF">P154DRAFT_526649</name>
</gene>
<keyword evidence="1" id="KW-0812">Transmembrane</keyword>
<evidence type="ECO:0000256" key="1">
    <source>
        <dbReference type="SAM" id="Phobius"/>
    </source>
</evidence>
<evidence type="ECO:0000313" key="2">
    <source>
        <dbReference type="EMBL" id="KAF1995007.1"/>
    </source>
</evidence>
<keyword evidence="1" id="KW-0472">Membrane</keyword>
<organism evidence="2 3">
    <name type="scientific">Amniculicola lignicola CBS 123094</name>
    <dbReference type="NCBI Taxonomy" id="1392246"/>
    <lineage>
        <taxon>Eukaryota</taxon>
        <taxon>Fungi</taxon>
        <taxon>Dikarya</taxon>
        <taxon>Ascomycota</taxon>
        <taxon>Pezizomycotina</taxon>
        <taxon>Dothideomycetes</taxon>
        <taxon>Pleosporomycetidae</taxon>
        <taxon>Pleosporales</taxon>
        <taxon>Amniculicolaceae</taxon>
        <taxon>Amniculicola</taxon>
    </lineage>
</organism>
<name>A0A6A5W1E2_9PLEO</name>
<keyword evidence="1" id="KW-1133">Transmembrane helix</keyword>
<reference evidence="2" key="1">
    <citation type="journal article" date="2020" name="Stud. Mycol.">
        <title>101 Dothideomycetes genomes: a test case for predicting lifestyles and emergence of pathogens.</title>
        <authorList>
            <person name="Haridas S."/>
            <person name="Albert R."/>
            <person name="Binder M."/>
            <person name="Bloem J."/>
            <person name="Labutti K."/>
            <person name="Salamov A."/>
            <person name="Andreopoulos B."/>
            <person name="Baker S."/>
            <person name="Barry K."/>
            <person name="Bills G."/>
            <person name="Bluhm B."/>
            <person name="Cannon C."/>
            <person name="Castanera R."/>
            <person name="Culley D."/>
            <person name="Daum C."/>
            <person name="Ezra D."/>
            <person name="Gonzalez J."/>
            <person name="Henrissat B."/>
            <person name="Kuo A."/>
            <person name="Liang C."/>
            <person name="Lipzen A."/>
            <person name="Lutzoni F."/>
            <person name="Magnuson J."/>
            <person name="Mondo S."/>
            <person name="Nolan M."/>
            <person name="Ohm R."/>
            <person name="Pangilinan J."/>
            <person name="Park H.-J."/>
            <person name="Ramirez L."/>
            <person name="Alfaro M."/>
            <person name="Sun H."/>
            <person name="Tritt A."/>
            <person name="Yoshinaga Y."/>
            <person name="Zwiers L.-H."/>
            <person name="Turgeon B."/>
            <person name="Goodwin S."/>
            <person name="Spatafora J."/>
            <person name="Crous P."/>
            <person name="Grigoriev I."/>
        </authorList>
    </citation>
    <scope>NUCLEOTIDE SEQUENCE</scope>
    <source>
        <strain evidence="2">CBS 123094</strain>
    </source>
</reference>
<dbReference type="Proteomes" id="UP000799779">
    <property type="component" value="Unassembled WGS sequence"/>
</dbReference>
<feature type="transmembrane region" description="Helical" evidence="1">
    <location>
        <begin position="312"/>
        <end position="331"/>
    </location>
</feature>
<dbReference type="EMBL" id="ML977647">
    <property type="protein sequence ID" value="KAF1995007.1"/>
    <property type="molecule type" value="Genomic_DNA"/>
</dbReference>
<sequence>MFVFRGKMNWFSYAKDEIFIIVLPCGIARLEDPIHLYWQWTSLDNGDTKVNVCSRSFIGSFTDTAIDDQDHFSCVHDDYYTFNVTSKDSYGQLVVTMCNPEGDSSEMVLNRAYSQEDNAISPLEKPRLRIYVGKLNWYEYAVNELFIIMLPTGLCEREKALAFWQWSKDAAGSTKVGVEAIDTQAADDAMGNDFHFVQGGYYTFKCTTEESSNILKVTMKNPNGDSVDQTPLNCYDIINQSGDKDSVRRKRALKDYTLSINNDLNDVVVCTFSPSASATGGKILAVGGFGVALAGLIPTVLGSGVFLTPLGWAIAIIGVGAAVTGVVDVAIAGDEPTVRPLFPNDEASNTSSGGFIFSANNISILRVYVENGTKLVCLKGVANNVDRNVDWDLSSSSADLKWSTQFALSLSKNHHLDAYRAIPIHYLQPSWTGDEPSSSDTLPMNKYALSMGLDGSSIKSYGLTIPLAKKVLFRVNMERQFEITQSLDQARLQSAVGDYSVLPLSNGNILVGIESCRVEEEGQKVLGNRYSTEGINSKDKVKEHVMRDPEGWAYVWDRRSKEITTWRKDNFADQIVVSSSECCTYFLVPGIRVATHQLLIEDEAK</sequence>
<feature type="transmembrane region" description="Helical" evidence="1">
    <location>
        <begin position="283"/>
        <end position="306"/>
    </location>
</feature>
<dbReference type="AlphaFoldDB" id="A0A6A5W1E2"/>
<proteinExistence type="predicted"/>
<keyword evidence="3" id="KW-1185">Reference proteome</keyword>